<sequence>MDRSFWIPILIKHLNPETLQEKVIIITHSLLLDLGFIPVRSINNKDNEVEDASNQTNISQRFEIPISSRDKGILIELLPSNWKSNNGEYRLFYINKTHQKQICELVPELTVEFISSKVSVLSLIRSSLFEETLKLEFPFQTLGHSSSDSLIFELSGSIKDRIDRFFNSNKIYIFNNNSEIDTRERHRISNLRYEPLVETNTKITQKYIGNNFPKSLDPLIDEKGVKGNLVGPESIIFKNQPKSFGIPKNIPTSSIPGGNTIPDNDMFFPPGNNNSNYMFNFSD</sequence>
<evidence type="ECO:0000259" key="1">
    <source>
        <dbReference type="Pfam" id="PF11566"/>
    </source>
</evidence>
<evidence type="ECO:0000313" key="2">
    <source>
        <dbReference type="EMBL" id="OII74655.1"/>
    </source>
</evidence>
<dbReference type="InterPro" id="IPR021625">
    <property type="entry name" value="PI31_Prot_N"/>
</dbReference>
<feature type="domain" description="PI31 proteasome regulator N-terminal" evidence="1">
    <location>
        <begin position="19"/>
        <end position="101"/>
    </location>
</feature>
<accession>A0A1J4MKU5</accession>
<comment type="caution">
    <text evidence="2">The sequence shown here is derived from an EMBL/GenBank/DDBJ whole genome shotgun (WGS) entry which is preliminary data.</text>
</comment>
<gene>
    <name evidence="2" type="ORF">cubi_00208</name>
</gene>
<name>A0A1J4MKU5_9CRYT</name>
<dbReference type="AlphaFoldDB" id="A0A1J4MKU5"/>
<dbReference type="RefSeq" id="XP_028875801.1">
    <property type="nucleotide sequence ID" value="XM_029017222.1"/>
</dbReference>
<dbReference type="Proteomes" id="UP000186176">
    <property type="component" value="Unassembled WGS sequence"/>
</dbReference>
<dbReference type="VEuPathDB" id="CryptoDB:cubi_00208"/>
<dbReference type="Gene3D" id="3.40.1000.30">
    <property type="match status" value="1"/>
</dbReference>
<keyword evidence="3" id="KW-1185">Reference proteome</keyword>
<dbReference type="EMBL" id="LRBP01000009">
    <property type="protein sequence ID" value="OII74655.1"/>
    <property type="molecule type" value="Genomic_DNA"/>
</dbReference>
<proteinExistence type="predicted"/>
<protein>
    <recommendedName>
        <fullName evidence="1">PI31 proteasome regulator N-terminal domain-containing protein</fullName>
    </recommendedName>
</protein>
<dbReference type="GeneID" id="39977001"/>
<dbReference type="OrthoDB" id="340763at2759"/>
<dbReference type="Pfam" id="PF11566">
    <property type="entry name" value="PI31_Prot_N"/>
    <property type="match status" value="1"/>
</dbReference>
<organism evidence="2 3">
    <name type="scientific">Cryptosporidium ubiquitum</name>
    <dbReference type="NCBI Taxonomy" id="857276"/>
    <lineage>
        <taxon>Eukaryota</taxon>
        <taxon>Sar</taxon>
        <taxon>Alveolata</taxon>
        <taxon>Apicomplexa</taxon>
        <taxon>Conoidasida</taxon>
        <taxon>Coccidia</taxon>
        <taxon>Eucoccidiorida</taxon>
        <taxon>Eimeriorina</taxon>
        <taxon>Cryptosporidiidae</taxon>
        <taxon>Cryptosporidium</taxon>
    </lineage>
</organism>
<evidence type="ECO:0000313" key="3">
    <source>
        <dbReference type="Proteomes" id="UP000186176"/>
    </source>
</evidence>
<reference evidence="2 3" key="1">
    <citation type="submission" date="2016-10" db="EMBL/GenBank/DDBJ databases">
        <title>Reductive evolution of mitochondrial metabolism and differential evolution of invasion-related proteins in Cryptosporidium.</title>
        <authorList>
            <person name="Liu S."/>
            <person name="Roellig D.M."/>
            <person name="Guo Y."/>
            <person name="Li N."/>
            <person name="Frace M.A."/>
            <person name="Tang K."/>
            <person name="Zhang L."/>
            <person name="Feng Y."/>
            <person name="Xiao L."/>
        </authorList>
    </citation>
    <scope>NUCLEOTIDE SEQUENCE [LARGE SCALE GENOMIC DNA]</scope>
    <source>
        <strain evidence="2">39726</strain>
    </source>
</reference>